<evidence type="ECO:0000313" key="2">
    <source>
        <dbReference type="Proteomes" id="UP000323426"/>
    </source>
</evidence>
<dbReference type="SUPFAM" id="SSF51182">
    <property type="entry name" value="RmlC-like cupins"/>
    <property type="match status" value="1"/>
</dbReference>
<name>A0A5M6DBH4_9BACT</name>
<dbReference type="EMBL" id="VWSF01000010">
    <property type="protein sequence ID" value="KAA5544887.1"/>
    <property type="molecule type" value="Genomic_DNA"/>
</dbReference>
<dbReference type="AlphaFoldDB" id="A0A5M6DBH4"/>
<organism evidence="1 2">
    <name type="scientific">Adhaeribacter rhizoryzae</name>
    <dbReference type="NCBI Taxonomy" id="2607907"/>
    <lineage>
        <taxon>Bacteria</taxon>
        <taxon>Pseudomonadati</taxon>
        <taxon>Bacteroidota</taxon>
        <taxon>Cytophagia</taxon>
        <taxon>Cytophagales</taxon>
        <taxon>Hymenobacteraceae</taxon>
        <taxon>Adhaeribacter</taxon>
    </lineage>
</organism>
<dbReference type="InterPro" id="IPR011051">
    <property type="entry name" value="RmlC_Cupin_sf"/>
</dbReference>
<proteinExistence type="predicted"/>
<gene>
    <name evidence="1" type="ORF">F0145_13775</name>
</gene>
<comment type="caution">
    <text evidence="1">The sequence shown here is derived from an EMBL/GenBank/DDBJ whole genome shotgun (WGS) entry which is preliminary data.</text>
</comment>
<evidence type="ECO:0000313" key="1">
    <source>
        <dbReference type="EMBL" id="KAA5544887.1"/>
    </source>
</evidence>
<keyword evidence="2" id="KW-1185">Reference proteome</keyword>
<reference evidence="1 2" key="1">
    <citation type="submission" date="2019-09" db="EMBL/GenBank/DDBJ databases">
        <title>Genome sequence and assembly of Adhaeribacter sp.</title>
        <authorList>
            <person name="Chhetri G."/>
        </authorList>
    </citation>
    <scope>NUCLEOTIDE SEQUENCE [LARGE SCALE GENOMIC DNA]</scope>
    <source>
        <strain evidence="1 2">DK36</strain>
    </source>
</reference>
<sequence length="133" mass="15198">MTDQVHNTTLCHIVRANYSPQTTEFFTPNSYSQQLGIIKYNKNESIKPHYHNVVKREVLLTQEVLFIRKGRVKVNLYDKDLHFVTSRILLQGDTILLASGGHGFEMMEDSEMLEVKQGPYSGHAADKTIFEGV</sequence>
<evidence type="ECO:0008006" key="3">
    <source>
        <dbReference type="Google" id="ProtNLM"/>
    </source>
</evidence>
<accession>A0A5M6DBH4</accession>
<dbReference type="Proteomes" id="UP000323426">
    <property type="component" value="Unassembled WGS sequence"/>
</dbReference>
<protein>
    <recommendedName>
        <fullName evidence="3">Cupin domain-containing protein</fullName>
    </recommendedName>
</protein>